<name>A0A3E3E6G6_9FIRM</name>
<proteinExistence type="predicted"/>
<dbReference type="RefSeq" id="WP_117582630.1">
    <property type="nucleotide sequence ID" value="NZ_QUSL01000056.1"/>
</dbReference>
<evidence type="ECO:0000313" key="2">
    <source>
        <dbReference type="Proteomes" id="UP000261032"/>
    </source>
</evidence>
<dbReference type="Pfam" id="PF20323">
    <property type="entry name" value="DUF6618"/>
    <property type="match status" value="1"/>
</dbReference>
<protein>
    <submittedName>
        <fullName evidence="1">Uncharacterized protein</fullName>
    </submittedName>
</protein>
<sequence length="96" mass="11042">MITKLEHNFTKNTKIYFEHNVEINENSYLIIFGHHINGGFIAIPDWNICCEASANSDSSYYNRIKLIDAGVDEITAKEISEYINSWIEVNSQNRGD</sequence>
<evidence type="ECO:0000313" key="1">
    <source>
        <dbReference type="EMBL" id="RGD77446.1"/>
    </source>
</evidence>
<dbReference type="EMBL" id="QUSL01000056">
    <property type="protein sequence ID" value="RGD77446.1"/>
    <property type="molecule type" value="Genomic_DNA"/>
</dbReference>
<dbReference type="InterPro" id="IPR046726">
    <property type="entry name" value="DUF6618"/>
</dbReference>
<reference evidence="1 2" key="1">
    <citation type="submission" date="2018-08" db="EMBL/GenBank/DDBJ databases">
        <title>A genome reference for cultivated species of the human gut microbiota.</title>
        <authorList>
            <person name="Zou Y."/>
            <person name="Xue W."/>
            <person name="Luo G."/>
        </authorList>
    </citation>
    <scope>NUCLEOTIDE SEQUENCE [LARGE SCALE GENOMIC DNA]</scope>
    <source>
        <strain evidence="1 2">OM06-4</strain>
    </source>
</reference>
<gene>
    <name evidence="1" type="ORF">DXB93_17980</name>
</gene>
<comment type="caution">
    <text evidence="1">The sequence shown here is derived from an EMBL/GenBank/DDBJ whole genome shotgun (WGS) entry which is preliminary data.</text>
</comment>
<organism evidence="1 2">
    <name type="scientific">Thomasclavelia ramosa</name>
    <dbReference type="NCBI Taxonomy" id="1547"/>
    <lineage>
        <taxon>Bacteria</taxon>
        <taxon>Bacillati</taxon>
        <taxon>Bacillota</taxon>
        <taxon>Erysipelotrichia</taxon>
        <taxon>Erysipelotrichales</taxon>
        <taxon>Coprobacillaceae</taxon>
        <taxon>Thomasclavelia</taxon>
    </lineage>
</organism>
<accession>A0A3E3E6G6</accession>
<dbReference type="Proteomes" id="UP000261032">
    <property type="component" value="Unassembled WGS sequence"/>
</dbReference>
<dbReference type="AlphaFoldDB" id="A0A3E3E6G6"/>